<dbReference type="PANTHER" id="PTHR47595">
    <property type="entry name" value="HEAT SHOCK 70 KDA PROTEIN 14"/>
    <property type="match status" value="1"/>
</dbReference>
<feature type="compositionally biased region" description="Polar residues" evidence="2">
    <location>
        <begin position="163"/>
        <end position="177"/>
    </location>
</feature>
<dbReference type="AlphaFoldDB" id="A0A914AF93"/>
<feature type="compositionally biased region" description="Polar residues" evidence="2">
    <location>
        <begin position="327"/>
        <end position="337"/>
    </location>
</feature>
<dbReference type="OrthoDB" id="691673at2759"/>
<dbReference type="GeneID" id="119732899"/>
<keyword evidence="5" id="KW-1185">Reference proteome</keyword>
<feature type="compositionally biased region" description="Basic and acidic residues" evidence="2">
    <location>
        <begin position="1"/>
        <end position="30"/>
    </location>
</feature>
<protein>
    <recommendedName>
        <fullName evidence="3">Myb/SANT-like DNA-binding domain-containing protein</fullName>
    </recommendedName>
</protein>
<keyword evidence="1" id="KW-0175">Coiled coil</keyword>
<dbReference type="Pfam" id="PF13837">
    <property type="entry name" value="Myb_DNA-bind_4"/>
    <property type="match status" value="1"/>
</dbReference>
<feature type="domain" description="Myb/SANT-like DNA-binding" evidence="3">
    <location>
        <begin position="41"/>
        <end position="132"/>
    </location>
</feature>
<organism evidence="4 5">
    <name type="scientific">Patiria miniata</name>
    <name type="common">Bat star</name>
    <name type="synonym">Asterina miniata</name>
    <dbReference type="NCBI Taxonomy" id="46514"/>
    <lineage>
        <taxon>Eukaryota</taxon>
        <taxon>Metazoa</taxon>
        <taxon>Echinodermata</taxon>
        <taxon>Eleutherozoa</taxon>
        <taxon>Asterozoa</taxon>
        <taxon>Asteroidea</taxon>
        <taxon>Valvatacea</taxon>
        <taxon>Valvatida</taxon>
        <taxon>Asterinidae</taxon>
        <taxon>Patiria</taxon>
    </lineage>
</organism>
<accession>A0A914AF93</accession>
<dbReference type="InterPro" id="IPR044822">
    <property type="entry name" value="Myb_DNA-bind_4"/>
</dbReference>
<dbReference type="Proteomes" id="UP000887568">
    <property type="component" value="Unplaced"/>
</dbReference>
<dbReference type="PANTHER" id="PTHR47595:SF1">
    <property type="entry name" value="MYB_SANT-LIKE DNA-BINDING DOMAIN-CONTAINING PROTEIN"/>
    <property type="match status" value="1"/>
</dbReference>
<evidence type="ECO:0000313" key="4">
    <source>
        <dbReference type="EnsemblMetazoa" id="XP_038062412.1"/>
    </source>
</evidence>
<evidence type="ECO:0000256" key="2">
    <source>
        <dbReference type="SAM" id="MobiDB-lite"/>
    </source>
</evidence>
<name>A0A914AF93_PATMI</name>
<reference evidence="4" key="1">
    <citation type="submission" date="2022-11" db="UniProtKB">
        <authorList>
            <consortium name="EnsemblMetazoa"/>
        </authorList>
    </citation>
    <scope>IDENTIFICATION</scope>
</reference>
<dbReference type="EnsemblMetazoa" id="XM_038206484.1">
    <property type="protein sequence ID" value="XP_038062412.1"/>
    <property type="gene ID" value="LOC119732899"/>
</dbReference>
<proteinExistence type="predicted"/>
<feature type="compositionally biased region" description="Acidic residues" evidence="2">
    <location>
        <begin position="182"/>
        <end position="200"/>
    </location>
</feature>
<evidence type="ECO:0000259" key="3">
    <source>
        <dbReference type="Pfam" id="PF13837"/>
    </source>
</evidence>
<dbReference type="Gene3D" id="1.10.10.60">
    <property type="entry name" value="Homeodomain-like"/>
    <property type="match status" value="1"/>
</dbReference>
<feature type="region of interest" description="Disordered" evidence="2">
    <location>
        <begin position="327"/>
        <end position="356"/>
    </location>
</feature>
<dbReference type="RefSeq" id="XP_038062412.1">
    <property type="nucleotide sequence ID" value="XM_038206484.1"/>
</dbReference>
<dbReference type="OMA" id="IWEDHIG"/>
<feature type="region of interest" description="Disordered" evidence="2">
    <location>
        <begin position="151"/>
        <end position="242"/>
    </location>
</feature>
<evidence type="ECO:0000313" key="5">
    <source>
        <dbReference type="Proteomes" id="UP000887568"/>
    </source>
</evidence>
<feature type="region of interest" description="Disordered" evidence="2">
    <location>
        <begin position="1"/>
        <end position="45"/>
    </location>
</feature>
<feature type="coiled-coil region" evidence="1">
    <location>
        <begin position="255"/>
        <end position="289"/>
    </location>
</feature>
<sequence>MTKRKGDSSSDCPKEKGKRNRSQEERKGDSSSDCPKGKRKRNWSQEETSALIAICGEKSHQEGFEGMTYNSRVWASILSKFLHTFPGSPYRTWESLKDRIDYLKRKYRDAKKENNASGRGRVSSPYYKELDEFLGKRPMTNCRAYHHADAGLSSDEEEDDEQNASTSQSDTMEQVQDYSDVINEDMDAIDEVLATDEQSTDGDTTAGLEDPATDPGNSKAPSKLKEKFNGQMTRKRRGKKSQIEEAMGSAVSKLIEAQQAAKDETTMALLQMEKERFQWEKARAEEKERREDQHRREQLAFRQQQGEQNRAFMLQLATILGNNRDQYTNIGRPSTDQAIPPYVNHNSFDFQPPPRF</sequence>
<evidence type="ECO:0000256" key="1">
    <source>
        <dbReference type="SAM" id="Coils"/>
    </source>
</evidence>